<accession>A0A382GF07</accession>
<dbReference type="AlphaFoldDB" id="A0A382GF07"/>
<evidence type="ECO:0000313" key="1">
    <source>
        <dbReference type="EMBL" id="SVB73422.1"/>
    </source>
</evidence>
<sequence>MADGKTAMVHMFDIDMQRMVHDE</sequence>
<dbReference type="EMBL" id="UINC01055015">
    <property type="protein sequence ID" value="SVB73422.1"/>
    <property type="molecule type" value="Genomic_DNA"/>
</dbReference>
<proteinExistence type="predicted"/>
<reference evidence="1" key="1">
    <citation type="submission" date="2018-05" db="EMBL/GenBank/DDBJ databases">
        <authorList>
            <person name="Lanie J.A."/>
            <person name="Ng W.-L."/>
            <person name="Kazmierczak K.M."/>
            <person name="Andrzejewski T.M."/>
            <person name="Davidsen T.M."/>
            <person name="Wayne K.J."/>
            <person name="Tettelin H."/>
            <person name="Glass J.I."/>
            <person name="Rusch D."/>
            <person name="Podicherti R."/>
            <person name="Tsui H.-C.T."/>
            <person name="Winkler M.E."/>
        </authorList>
    </citation>
    <scope>NUCLEOTIDE SEQUENCE</scope>
</reference>
<name>A0A382GF07_9ZZZZ</name>
<organism evidence="1">
    <name type="scientific">marine metagenome</name>
    <dbReference type="NCBI Taxonomy" id="408172"/>
    <lineage>
        <taxon>unclassified sequences</taxon>
        <taxon>metagenomes</taxon>
        <taxon>ecological metagenomes</taxon>
    </lineage>
</organism>
<protein>
    <submittedName>
        <fullName evidence="1">Uncharacterized protein</fullName>
    </submittedName>
</protein>
<gene>
    <name evidence="1" type="ORF">METZ01_LOCUS226276</name>
</gene>